<dbReference type="OrthoDB" id="4202952at2"/>
<dbReference type="AlphaFoldDB" id="H0R6B4"/>
<reference evidence="2 3" key="1">
    <citation type="submission" date="2011-12" db="EMBL/GenBank/DDBJ databases">
        <title>Whole genome shotgun sequence of Gordonia effusa NBRC 100432.</title>
        <authorList>
            <person name="Yoshida I."/>
            <person name="Takarada H."/>
            <person name="Hosoyama A."/>
            <person name="Tsuchikane K."/>
            <person name="Katsumata H."/>
            <person name="Yamazaki S."/>
            <person name="Fujita N."/>
        </authorList>
    </citation>
    <scope>NUCLEOTIDE SEQUENCE [LARGE SCALE GENOMIC DNA]</scope>
    <source>
        <strain evidence="2 3">NBRC 100432</strain>
    </source>
</reference>
<evidence type="ECO:0000313" key="2">
    <source>
        <dbReference type="EMBL" id="GAB20615.1"/>
    </source>
</evidence>
<dbReference type="GO" id="GO:0004519">
    <property type="term" value="F:endonuclease activity"/>
    <property type="evidence" value="ECO:0007669"/>
    <property type="project" value="InterPro"/>
</dbReference>
<dbReference type="STRING" id="1077974.GOEFS_121_00170"/>
<keyword evidence="3" id="KW-1185">Reference proteome</keyword>
<feature type="domain" description="Restriction endonuclease type IV Mrr" evidence="1">
    <location>
        <begin position="8"/>
        <end position="88"/>
    </location>
</feature>
<protein>
    <recommendedName>
        <fullName evidence="1">Restriction endonuclease type IV Mrr domain-containing protein</fullName>
    </recommendedName>
</protein>
<evidence type="ECO:0000313" key="3">
    <source>
        <dbReference type="Proteomes" id="UP000035034"/>
    </source>
</evidence>
<dbReference type="GO" id="GO:0009307">
    <property type="term" value="P:DNA restriction-modification system"/>
    <property type="evidence" value="ECO:0007669"/>
    <property type="project" value="InterPro"/>
</dbReference>
<name>H0R6B4_9ACTN</name>
<gene>
    <name evidence="2" type="ORF">GOEFS_121_00170</name>
</gene>
<dbReference type="eggNOG" id="ENOG503347U">
    <property type="taxonomic scope" value="Bacteria"/>
</dbReference>
<dbReference type="Proteomes" id="UP000035034">
    <property type="component" value="Unassembled WGS sequence"/>
</dbReference>
<dbReference type="InterPro" id="IPR007560">
    <property type="entry name" value="Restrct_endonuc_IV_Mrr"/>
</dbReference>
<organism evidence="2 3">
    <name type="scientific">Gordonia effusa NBRC 100432</name>
    <dbReference type="NCBI Taxonomy" id="1077974"/>
    <lineage>
        <taxon>Bacteria</taxon>
        <taxon>Bacillati</taxon>
        <taxon>Actinomycetota</taxon>
        <taxon>Actinomycetes</taxon>
        <taxon>Mycobacteriales</taxon>
        <taxon>Gordoniaceae</taxon>
        <taxon>Gordonia</taxon>
    </lineage>
</organism>
<sequence length="596" mass="65389">MTRIEWTRLSGEEVEAVVGMLLCSRYPNAWRVRPGRGDGGVDIFVPQDPGRRRRKVFQVKRFAENLTNSPKRKIVSSFNRVVTSAEAEGWDIDSWTLVMPLDPTPGNEGWFTTFTESAGFPCEWMGLNQVEYLVSQNPKVIDYYLRDGRERLQEQLDRLAGIIAGREGRSTGEPLEPIDVRNDLLDIYQAINEYDPHYRYEVSMTAQPPERTSAHRAGLVAVSGYGSDSHGWVNVSIFVTCMAALEERPLTGNLTIYAPEAGTELAEQYRRFLDYGTPVELPEGQSVVDFPLPGGLGVSSSDGRLQIAPVGDDGEIEPPAKLVVGVLSPAGETIAEVQVERVERTQGPNGGYRTVWRDAAGMLLFEILVPSDASGTVNVSLVGDYVGRAPDDVVDALEFWSHSHRPNSVGLSRVYGPREYSTMRSGELPREPDSEMKSIARTARNLSVIQVHTSHRLLLPSGMTRAQALEVHRIAQIMSGNAVRGTWAEFDVVLHAGGNLALEVGDEISVAVVQGLELELGGVTVSVGKEIALLEGRVAVLTDTKLKVEPRTGADGDVEVVELRFDGSEDDGRVFYKALNDAQQEAKSVRTGDQLT</sequence>
<dbReference type="EMBL" id="BAEH01000121">
    <property type="protein sequence ID" value="GAB20615.1"/>
    <property type="molecule type" value="Genomic_DNA"/>
</dbReference>
<dbReference type="Pfam" id="PF04471">
    <property type="entry name" value="Mrr_cat"/>
    <property type="match status" value="1"/>
</dbReference>
<dbReference type="GO" id="GO:0003677">
    <property type="term" value="F:DNA binding"/>
    <property type="evidence" value="ECO:0007669"/>
    <property type="project" value="InterPro"/>
</dbReference>
<accession>H0R6B4</accession>
<dbReference type="RefSeq" id="WP_007319950.1">
    <property type="nucleotide sequence ID" value="NZ_BAEH01000121.1"/>
</dbReference>
<proteinExistence type="predicted"/>
<comment type="caution">
    <text evidence="2">The sequence shown here is derived from an EMBL/GenBank/DDBJ whole genome shotgun (WGS) entry which is preliminary data.</text>
</comment>
<evidence type="ECO:0000259" key="1">
    <source>
        <dbReference type="Pfam" id="PF04471"/>
    </source>
</evidence>